<dbReference type="Pfam" id="PF00156">
    <property type="entry name" value="Pribosyltran"/>
    <property type="match status" value="1"/>
</dbReference>
<dbReference type="InterPro" id="IPR029057">
    <property type="entry name" value="PRTase-like"/>
</dbReference>
<dbReference type="Gene3D" id="3.40.50.2020">
    <property type="match status" value="1"/>
</dbReference>
<dbReference type="PANTHER" id="PTHR47505">
    <property type="entry name" value="DNA UTILIZATION PROTEIN YHGH"/>
    <property type="match status" value="1"/>
</dbReference>
<comment type="caution">
    <text evidence="3">The sequence shown here is derived from an EMBL/GenBank/DDBJ whole genome shotgun (WGS) entry which is preliminary data.</text>
</comment>
<evidence type="ECO:0000259" key="2">
    <source>
        <dbReference type="Pfam" id="PF00156"/>
    </source>
</evidence>
<dbReference type="PATRIC" id="fig|1086011.3.peg.820"/>
<accession>H7FN18</accession>
<dbReference type="eggNOG" id="COG1040">
    <property type="taxonomic scope" value="Bacteria"/>
</dbReference>
<dbReference type="CDD" id="cd06223">
    <property type="entry name" value="PRTases_typeI"/>
    <property type="match status" value="1"/>
</dbReference>
<evidence type="ECO:0000313" key="4">
    <source>
        <dbReference type="Proteomes" id="UP000005566"/>
    </source>
</evidence>
<dbReference type="STRING" id="1086011.HJ01_00834"/>
<dbReference type="RefSeq" id="WP_007137011.1">
    <property type="nucleotide sequence ID" value="NZ_AHKF01000010.1"/>
</dbReference>
<feature type="domain" description="Phosphoribosyltransferase" evidence="2">
    <location>
        <begin position="134"/>
        <end position="221"/>
    </location>
</feature>
<evidence type="ECO:0000313" key="3">
    <source>
        <dbReference type="EMBL" id="EIA10152.1"/>
    </source>
</evidence>
<dbReference type="InterPro" id="IPR051910">
    <property type="entry name" value="ComF/GntX_DNA_util-trans"/>
</dbReference>
<dbReference type="PANTHER" id="PTHR47505:SF1">
    <property type="entry name" value="DNA UTILIZATION PROTEIN YHGH"/>
    <property type="match status" value="1"/>
</dbReference>
<dbReference type="InterPro" id="IPR000836">
    <property type="entry name" value="PRTase_dom"/>
</dbReference>
<dbReference type="Proteomes" id="UP000005566">
    <property type="component" value="Unassembled WGS sequence"/>
</dbReference>
<proteinExistence type="inferred from homology"/>
<organism evidence="3 4">
    <name type="scientific">Flavobacterium frigoris (strain PS1)</name>
    <dbReference type="NCBI Taxonomy" id="1086011"/>
    <lineage>
        <taxon>Bacteria</taxon>
        <taxon>Pseudomonadati</taxon>
        <taxon>Bacteroidota</taxon>
        <taxon>Flavobacteriia</taxon>
        <taxon>Flavobacteriales</taxon>
        <taxon>Flavobacteriaceae</taxon>
        <taxon>Flavobacterium</taxon>
    </lineage>
</organism>
<evidence type="ECO:0000256" key="1">
    <source>
        <dbReference type="ARBA" id="ARBA00008007"/>
    </source>
</evidence>
<reference evidence="3 4" key="1">
    <citation type="journal article" date="2014" name="Acta Crystallogr. D">
        <title>Structure-based characterization and antifreeze properties of a hyperactive ice-binding protein from the Antarctic bacterium Flavobacterium frigoris PS1.</title>
        <authorList>
            <person name="Do H."/>
            <person name="Kim S.J."/>
            <person name="Kim H.J."/>
            <person name="Lee J.H."/>
        </authorList>
    </citation>
    <scope>NUCLEOTIDE SEQUENCE [LARGE SCALE GENOMIC DNA]</scope>
    <source>
        <strain evidence="3 4">PS1</strain>
    </source>
</reference>
<dbReference type="SUPFAM" id="SSF53271">
    <property type="entry name" value="PRTase-like"/>
    <property type="match status" value="1"/>
</dbReference>
<dbReference type="OrthoDB" id="9779910at2"/>
<gene>
    <name evidence="3" type="ORF">HJ01_00834</name>
</gene>
<sequence>MFKHIINLFFPAVCAGCNSLLSSNEKVICTLCRHNIPLTNQHLNPDNEAFKKFYGRIPLEYASALLYFHKKGIAQEIIHKLKYKGHEEIGTVLGHWYAQDLKAITILQTADIIIPVPLHKRKYSERGYNQVTTFGKALSADLNITYNDSILQRKVYSKTQSKKNLLGRTEGIESTFGVSFTEKDHGKHFLLIDDVITTGATLEACCRALLKIPDSKISIVCMAMAQS</sequence>
<dbReference type="EMBL" id="AHKF01000010">
    <property type="protein sequence ID" value="EIA10152.1"/>
    <property type="molecule type" value="Genomic_DNA"/>
</dbReference>
<dbReference type="GO" id="GO:0016757">
    <property type="term" value="F:glycosyltransferase activity"/>
    <property type="evidence" value="ECO:0007669"/>
    <property type="project" value="UniProtKB-KW"/>
</dbReference>
<keyword evidence="4" id="KW-1185">Reference proteome</keyword>
<dbReference type="AlphaFoldDB" id="H7FN18"/>
<name>H7FN18_FLAFP</name>
<comment type="similarity">
    <text evidence="1">Belongs to the ComF/GntX family.</text>
</comment>
<protein>
    <submittedName>
        <fullName evidence="3">Amidophosphoribosyltransferase</fullName>
    </submittedName>
</protein>